<proteinExistence type="predicted"/>
<evidence type="ECO:0000313" key="2">
    <source>
        <dbReference type="Proteomes" id="UP001607303"/>
    </source>
</evidence>
<sequence>MKITVTILETFVSLERFYLEEFDLEPSRDKKPLMVKNIEKRRNDLSSLVIENLEDGYMDI</sequence>
<accession>A0ABD2CWZ8</accession>
<reference evidence="1 2" key="1">
    <citation type="journal article" date="2024" name="Ann. Entomol. Soc. Am.">
        <title>Genomic analyses of the southern and eastern yellowjacket wasps (Hymenoptera: Vespidae) reveal evolutionary signatures of social life.</title>
        <authorList>
            <person name="Catto M.A."/>
            <person name="Caine P.B."/>
            <person name="Orr S.E."/>
            <person name="Hunt B.G."/>
            <person name="Goodisman M.A.D."/>
        </authorList>
    </citation>
    <scope>NUCLEOTIDE SEQUENCE [LARGE SCALE GENOMIC DNA]</scope>
    <source>
        <strain evidence="1">232</strain>
        <tissue evidence="1">Head and thorax</tissue>
    </source>
</reference>
<dbReference type="AlphaFoldDB" id="A0ABD2CWZ8"/>
<gene>
    <name evidence="1" type="ORF">V1477_002570</name>
</gene>
<evidence type="ECO:0000313" key="1">
    <source>
        <dbReference type="EMBL" id="KAL2749630.1"/>
    </source>
</evidence>
<protein>
    <submittedName>
        <fullName evidence="1">Uncharacterized protein</fullName>
    </submittedName>
</protein>
<dbReference type="EMBL" id="JAYRBN010000027">
    <property type="protein sequence ID" value="KAL2749630.1"/>
    <property type="molecule type" value="Genomic_DNA"/>
</dbReference>
<keyword evidence="2" id="KW-1185">Reference proteome</keyword>
<dbReference type="Proteomes" id="UP001607303">
    <property type="component" value="Unassembled WGS sequence"/>
</dbReference>
<name>A0ABD2CWZ8_VESMC</name>
<comment type="caution">
    <text evidence="1">The sequence shown here is derived from an EMBL/GenBank/DDBJ whole genome shotgun (WGS) entry which is preliminary data.</text>
</comment>
<organism evidence="1 2">
    <name type="scientific">Vespula maculifrons</name>
    <name type="common">Eastern yellow jacket</name>
    <name type="synonym">Wasp</name>
    <dbReference type="NCBI Taxonomy" id="7453"/>
    <lineage>
        <taxon>Eukaryota</taxon>
        <taxon>Metazoa</taxon>
        <taxon>Ecdysozoa</taxon>
        <taxon>Arthropoda</taxon>
        <taxon>Hexapoda</taxon>
        <taxon>Insecta</taxon>
        <taxon>Pterygota</taxon>
        <taxon>Neoptera</taxon>
        <taxon>Endopterygota</taxon>
        <taxon>Hymenoptera</taxon>
        <taxon>Apocrita</taxon>
        <taxon>Aculeata</taxon>
        <taxon>Vespoidea</taxon>
        <taxon>Vespidae</taxon>
        <taxon>Vespinae</taxon>
        <taxon>Vespula</taxon>
    </lineage>
</organism>